<comment type="caution">
    <text evidence="1">The sequence shown here is derived from an EMBL/GenBank/DDBJ whole genome shotgun (WGS) entry which is preliminary data.</text>
</comment>
<dbReference type="RefSeq" id="WP_057828108.1">
    <property type="nucleotide sequence ID" value="NZ_AYZE01000001.1"/>
</dbReference>
<sequence>MTDINLNEQTKDLLKKVKIGFPNKIEIKYGNEKAGYIRHDQAQQYLSAGTLVIQVDDITCPDYTVTHELLHLLTRINNVPEIIFNLTTNNKNLDNNLLATGFELYNTILHFEIYNLQREMGLFSKEVQDMYLQGIVQTLDVEKKNKTDEKTVLRIIQLFDAIVFFGEENKTVAEVFETNYPCSYLAAKQLFEAATKRELSGMQGLHSAIIRVFTQFDKCLDDFGMMGMNLREFITLTPIISARQLKLEVRQVFNLKNSQLHDVYQDKIAYIGLGIYNEQNSFIINAPLKNTDVFFKDLYALKVAEFFEKFEIPYLKR</sequence>
<evidence type="ECO:0000313" key="1">
    <source>
        <dbReference type="EMBL" id="KRM92919.1"/>
    </source>
</evidence>
<accession>A0A0R2CN62</accession>
<dbReference type="STRING" id="1423729.FC80_GL000007"/>
<dbReference type="Proteomes" id="UP000051131">
    <property type="component" value="Unassembled WGS sequence"/>
</dbReference>
<name>A0A0R2CN62_9LACO</name>
<gene>
    <name evidence="1" type="ORF">FC80_GL000007</name>
</gene>
<evidence type="ECO:0000313" key="2">
    <source>
        <dbReference type="Proteomes" id="UP000051131"/>
    </source>
</evidence>
<keyword evidence="2" id="KW-1185">Reference proteome</keyword>
<protein>
    <submittedName>
        <fullName evidence="1">IpaB EvcA family protein</fullName>
    </submittedName>
</protein>
<reference evidence="1 2" key="1">
    <citation type="journal article" date="2015" name="Genome Announc.">
        <title>Expanding the biotechnology potential of lactobacilli through comparative genomics of 213 strains and associated genera.</title>
        <authorList>
            <person name="Sun Z."/>
            <person name="Harris H.M."/>
            <person name="McCann A."/>
            <person name="Guo C."/>
            <person name="Argimon S."/>
            <person name="Zhang W."/>
            <person name="Yang X."/>
            <person name="Jeffery I.B."/>
            <person name="Cooney J.C."/>
            <person name="Kagawa T.F."/>
            <person name="Liu W."/>
            <person name="Song Y."/>
            <person name="Salvetti E."/>
            <person name="Wrobel A."/>
            <person name="Rasinkangas P."/>
            <person name="Parkhill J."/>
            <person name="Rea M.C."/>
            <person name="O'Sullivan O."/>
            <person name="Ritari J."/>
            <person name="Douillard F.P."/>
            <person name="Paul Ross R."/>
            <person name="Yang R."/>
            <person name="Briner A.E."/>
            <person name="Felis G.E."/>
            <person name="de Vos W.M."/>
            <person name="Barrangou R."/>
            <person name="Klaenhammer T.R."/>
            <person name="Caufield P.W."/>
            <person name="Cui Y."/>
            <person name="Zhang H."/>
            <person name="O'Toole P.W."/>
        </authorList>
    </citation>
    <scope>NUCLEOTIDE SEQUENCE [LARGE SCALE GENOMIC DNA]</scope>
    <source>
        <strain evidence="1 2">DSM 21116</strain>
    </source>
</reference>
<dbReference type="PATRIC" id="fig|1423729.3.peg.7"/>
<dbReference type="OrthoDB" id="2246846at2"/>
<dbReference type="EMBL" id="AYZE01000001">
    <property type="protein sequence ID" value="KRM92919.1"/>
    <property type="molecule type" value="Genomic_DNA"/>
</dbReference>
<dbReference type="AlphaFoldDB" id="A0A0R2CN62"/>
<organism evidence="1 2">
    <name type="scientific">Liquorilactobacillus cacaonum DSM 21116</name>
    <dbReference type="NCBI Taxonomy" id="1423729"/>
    <lineage>
        <taxon>Bacteria</taxon>
        <taxon>Bacillati</taxon>
        <taxon>Bacillota</taxon>
        <taxon>Bacilli</taxon>
        <taxon>Lactobacillales</taxon>
        <taxon>Lactobacillaceae</taxon>
        <taxon>Liquorilactobacillus</taxon>
    </lineage>
</organism>
<proteinExistence type="predicted"/>